<comment type="caution">
    <text evidence="2">The sequence shown here is derived from an EMBL/GenBank/DDBJ whole genome shotgun (WGS) entry which is preliminary data.</text>
</comment>
<dbReference type="Proteomes" id="UP000034050">
    <property type="component" value="Unassembled WGS sequence"/>
</dbReference>
<evidence type="ECO:0000259" key="1">
    <source>
        <dbReference type="Pfam" id="PF13439"/>
    </source>
</evidence>
<name>A0A0G1CPM4_9BACT</name>
<gene>
    <name evidence="2" type="ORF">UV61_C0002G0225</name>
</gene>
<dbReference type="PANTHER" id="PTHR12526:SF600">
    <property type="entry name" value="GLYCOSYL TRANSFERASE GROUP 1"/>
    <property type="match status" value="1"/>
</dbReference>
<feature type="domain" description="Glycosyltransferase subfamily 4-like N-terminal" evidence="1">
    <location>
        <begin position="17"/>
        <end position="206"/>
    </location>
</feature>
<organism evidence="2 3">
    <name type="scientific">Candidatus Gottesmanbacteria bacterium GW2011_GWB1_43_11</name>
    <dbReference type="NCBI Taxonomy" id="1618446"/>
    <lineage>
        <taxon>Bacteria</taxon>
        <taxon>Candidatus Gottesmaniibacteriota</taxon>
    </lineage>
</organism>
<keyword evidence="2" id="KW-0808">Transferase</keyword>
<dbReference type="GO" id="GO:0016757">
    <property type="term" value="F:glycosyltransferase activity"/>
    <property type="evidence" value="ECO:0007669"/>
    <property type="project" value="TreeGrafter"/>
</dbReference>
<dbReference type="SUPFAM" id="SSF53756">
    <property type="entry name" value="UDP-Glycosyltransferase/glycogen phosphorylase"/>
    <property type="match status" value="1"/>
</dbReference>
<dbReference type="Pfam" id="PF13692">
    <property type="entry name" value="Glyco_trans_1_4"/>
    <property type="match status" value="1"/>
</dbReference>
<dbReference type="Gene3D" id="3.40.50.2000">
    <property type="entry name" value="Glycogen Phosphorylase B"/>
    <property type="match status" value="2"/>
</dbReference>
<protein>
    <submittedName>
        <fullName evidence="2">Glycosyl transferase group 1</fullName>
    </submittedName>
</protein>
<dbReference type="PANTHER" id="PTHR12526">
    <property type="entry name" value="GLYCOSYLTRANSFERASE"/>
    <property type="match status" value="1"/>
</dbReference>
<accession>A0A0G1CPM4</accession>
<reference evidence="2 3" key="1">
    <citation type="journal article" date="2015" name="Nature">
        <title>rRNA introns, odd ribosomes, and small enigmatic genomes across a large radiation of phyla.</title>
        <authorList>
            <person name="Brown C.T."/>
            <person name="Hug L.A."/>
            <person name="Thomas B.C."/>
            <person name="Sharon I."/>
            <person name="Castelle C.J."/>
            <person name="Singh A."/>
            <person name="Wilkins M.J."/>
            <person name="Williams K.H."/>
            <person name="Banfield J.F."/>
        </authorList>
    </citation>
    <scope>NUCLEOTIDE SEQUENCE [LARGE SCALE GENOMIC DNA]</scope>
</reference>
<sequence length="397" mass="45629">MKILMLTPYLPYPLLSGGQIRSYNLLKNLAKKHQITLVALIKHDDEKKYIANIAQYCHQVIVAKRPEKPWTLTNIIQTGFGKYPFLVVRNYSTEAKSAVIEKLRAEQFDLIHAETFYVMPHIPTTQTPILLVEQTIEYLVYQHFVETMRFLPLRWLFSLDVAKIRYWEEYYWKQATRVVAMSEPDKEVMLSRIPPLDVSIVPNGVDSMVFKFQNKTLNTDPTILFVGNFKWLQNREAVSILVNKIWPRIVKQIPDAKLWIVGRFPTPEILALKDKQVEISDNIEDIRQAYQKSDMLLAPIYGPGGTRYKILEAMASGLPVVTTPQGIEGLGAVDSKEALIRVSHEALADATIQVLQDKKLYRNLAVKANSLVRQNYSWKGIATFLDRIYEAVAHEKN</sequence>
<dbReference type="CDD" id="cd03801">
    <property type="entry name" value="GT4_PimA-like"/>
    <property type="match status" value="1"/>
</dbReference>
<dbReference type="AlphaFoldDB" id="A0A0G1CPM4"/>
<dbReference type="InterPro" id="IPR028098">
    <property type="entry name" value="Glyco_trans_4-like_N"/>
</dbReference>
<evidence type="ECO:0000313" key="2">
    <source>
        <dbReference type="EMBL" id="KKS87504.1"/>
    </source>
</evidence>
<dbReference type="Pfam" id="PF13439">
    <property type="entry name" value="Glyco_transf_4"/>
    <property type="match status" value="1"/>
</dbReference>
<dbReference type="STRING" id="1618446.UV61_C0002G0225"/>
<dbReference type="EMBL" id="LCFD01000002">
    <property type="protein sequence ID" value="KKS87504.1"/>
    <property type="molecule type" value="Genomic_DNA"/>
</dbReference>
<evidence type="ECO:0000313" key="3">
    <source>
        <dbReference type="Proteomes" id="UP000034050"/>
    </source>
</evidence>
<proteinExistence type="predicted"/>